<dbReference type="Proteomes" id="UP001152888">
    <property type="component" value="Unassembled WGS sequence"/>
</dbReference>
<dbReference type="OrthoDB" id="10251079at2759"/>
<keyword evidence="1" id="KW-1133">Transmembrane helix</keyword>
<evidence type="ECO:0000256" key="1">
    <source>
        <dbReference type="SAM" id="Phobius"/>
    </source>
</evidence>
<evidence type="ECO:0000313" key="3">
    <source>
        <dbReference type="Proteomes" id="UP001152888"/>
    </source>
</evidence>
<dbReference type="EMBL" id="CAKOFQ010006922">
    <property type="protein sequence ID" value="CAH1982485.1"/>
    <property type="molecule type" value="Genomic_DNA"/>
</dbReference>
<accession>A0A9P0KTW2</accession>
<gene>
    <name evidence="2" type="ORF">ACAOBT_LOCUS15037</name>
</gene>
<organism evidence="2 3">
    <name type="scientific">Acanthoscelides obtectus</name>
    <name type="common">Bean weevil</name>
    <name type="synonym">Bruchus obtectus</name>
    <dbReference type="NCBI Taxonomy" id="200917"/>
    <lineage>
        <taxon>Eukaryota</taxon>
        <taxon>Metazoa</taxon>
        <taxon>Ecdysozoa</taxon>
        <taxon>Arthropoda</taxon>
        <taxon>Hexapoda</taxon>
        <taxon>Insecta</taxon>
        <taxon>Pterygota</taxon>
        <taxon>Neoptera</taxon>
        <taxon>Endopterygota</taxon>
        <taxon>Coleoptera</taxon>
        <taxon>Polyphaga</taxon>
        <taxon>Cucujiformia</taxon>
        <taxon>Chrysomeloidea</taxon>
        <taxon>Chrysomelidae</taxon>
        <taxon>Bruchinae</taxon>
        <taxon>Bruchini</taxon>
        <taxon>Acanthoscelides</taxon>
    </lineage>
</organism>
<protein>
    <submittedName>
        <fullName evidence="2">Uncharacterized protein</fullName>
    </submittedName>
</protein>
<evidence type="ECO:0000313" key="2">
    <source>
        <dbReference type="EMBL" id="CAH1982485.1"/>
    </source>
</evidence>
<dbReference type="AlphaFoldDB" id="A0A9P0KTW2"/>
<keyword evidence="1" id="KW-0812">Transmembrane</keyword>
<feature type="transmembrane region" description="Helical" evidence="1">
    <location>
        <begin position="16"/>
        <end position="35"/>
    </location>
</feature>
<name>A0A9P0KTW2_ACAOB</name>
<reference evidence="2" key="1">
    <citation type="submission" date="2022-03" db="EMBL/GenBank/DDBJ databases">
        <authorList>
            <person name="Sayadi A."/>
        </authorList>
    </citation>
    <scope>NUCLEOTIDE SEQUENCE</scope>
</reference>
<keyword evidence="1" id="KW-0472">Membrane</keyword>
<sequence length="93" mass="10377">MSENPIMSIYYTNRTVLFLMCFGNEAFYASLYLLYFTEGPIIAGLSLFRIILYLSAPVAIVKSGITLLHLVVASKNLGIIDVNERKDALKKAN</sequence>
<comment type="caution">
    <text evidence="2">The sequence shown here is derived from an EMBL/GenBank/DDBJ whole genome shotgun (WGS) entry which is preliminary data.</text>
</comment>
<keyword evidence="3" id="KW-1185">Reference proteome</keyword>
<feature type="transmembrane region" description="Helical" evidence="1">
    <location>
        <begin position="41"/>
        <end position="61"/>
    </location>
</feature>
<proteinExistence type="predicted"/>